<proteinExistence type="predicted"/>
<accession>A0A1Q9DWK5</accession>
<comment type="caution">
    <text evidence="3">The sequence shown here is derived from an EMBL/GenBank/DDBJ whole genome shotgun (WGS) entry which is preliminary data.</text>
</comment>
<dbReference type="AlphaFoldDB" id="A0A1Q9DWK5"/>
<feature type="region of interest" description="Disordered" evidence="2">
    <location>
        <begin position="269"/>
        <end position="306"/>
    </location>
</feature>
<feature type="coiled-coil region" evidence="1">
    <location>
        <begin position="67"/>
        <end position="94"/>
    </location>
</feature>
<dbReference type="Proteomes" id="UP000186817">
    <property type="component" value="Unassembled WGS sequence"/>
</dbReference>
<organism evidence="3 4">
    <name type="scientific">Symbiodinium microadriaticum</name>
    <name type="common">Dinoflagellate</name>
    <name type="synonym">Zooxanthella microadriatica</name>
    <dbReference type="NCBI Taxonomy" id="2951"/>
    <lineage>
        <taxon>Eukaryota</taxon>
        <taxon>Sar</taxon>
        <taxon>Alveolata</taxon>
        <taxon>Dinophyceae</taxon>
        <taxon>Suessiales</taxon>
        <taxon>Symbiodiniaceae</taxon>
        <taxon>Symbiodinium</taxon>
    </lineage>
</organism>
<evidence type="ECO:0000313" key="3">
    <source>
        <dbReference type="EMBL" id="OLP99563.1"/>
    </source>
</evidence>
<keyword evidence="4" id="KW-1185">Reference proteome</keyword>
<gene>
    <name evidence="3" type="ORF">AK812_SmicGene17878</name>
</gene>
<name>A0A1Q9DWK5_SYMMI</name>
<dbReference type="OrthoDB" id="433773at2759"/>
<dbReference type="EMBL" id="LSRX01000357">
    <property type="protein sequence ID" value="OLP99563.1"/>
    <property type="molecule type" value="Genomic_DNA"/>
</dbReference>
<protein>
    <submittedName>
        <fullName evidence="3">Uncharacterized protein</fullName>
    </submittedName>
</protein>
<evidence type="ECO:0000313" key="4">
    <source>
        <dbReference type="Proteomes" id="UP000186817"/>
    </source>
</evidence>
<sequence length="306" mass="33661">MDEGSLNKYATWDHMKLSDLGYADDAAFLTDTYEKLVTTIEGSVGVPTQVGRRTGKWLAFDFVNDLEKDLEDTVRRQGEELQDLRTQLQRTSKLTVFTARDMGEAKAALQIAVFLTGLFREHLQGILQAYQTARDQARDGGGASSTGSARVEPLKVLLYNGMIKYLVEYAEKSFPAAVGKCQEIAGFLAGRDVLAIGNTNNPPQMDAPWVLIVTFSGSARGREMRALWDCEEIQAMAQKRGGLWPEFGIKPGSWRPSQLYSEVASDAGLDFKGKGKSKGKVSGGTGVKRRSETPDMRGGDFSRRKS</sequence>
<reference evidence="3 4" key="1">
    <citation type="submission" date="2016-02" db="EMBL/GenBank/DDBJ databases">
        <title>Genome analysis of coral dinoflagellate symbionts highlights evolutionary adaptations to a symbiotic lifestyle.</title>
        <authorList>
            <person name="Aranda M."/>
            <person name="Li Y."/>
            <person name="Liew Y.J."/>
            <person name="Baumgarten S."/>
            <person name="Simakov O."/>
            <person name="Wilson M."/>
            <person name="Piel J."/>
            <person name="Ashoor H."/>
            <person name="Bougouffa S."/>
            <person name="Bajic V.B."/>
            <person name="Ryu T."/>
            <person name="Ravasi T."/>
            <person name="Bayer T."/>
            <person name="Micklem G."/>
            <person name="Kim H."/>
            <person name="Bhak J."/>
            <person name="Lajeunesse T.C."/>
            <person name="Voolstra C.R."/>
        </authorList>
    </citation>
    <scope>NUCLEOTIDE SEQUENCE [LARGE SCALE GENOMIC DNA]</scope>
    <source>
        <strain evidence="3 4">CCMP2467</strain>
    </source>
</reference>
<evidence type="ECO:0000256" key="1">
    <source>
        <dbReference type="SAM" id="Coils"/>
    </source>
</evidence>
<evidence type="ECO:0000256" key="2">
    <source>
        <dbReference type="SAM" id="MobiDB-lite"/>
    </source>
</evidence>
<feature type="compositionally biased region" description="Basic and acidic residues" evidence="2">
    <location>
        <begin position="289"/>
        <end position="306"/>
    </location>
</feature>
<keyword evidence="1" id="KW-0175">Coiled coil</keyword>